<dbReference type="RefSeq" id="WP_137666264.1">
    <property type="nucleotide sequence ID" value="NZ_BJCE01000009.1"/>
</dbReference>
<organism evidence="12 13">
    <name type="scientific">Sphaerospermopsis reniformis</name>
    <dbReference type="NCBI Taxonomy" id="531300"/>
    <lineage>
        <taxon>Bacteria</taxon>
        <taxon>Bacillati</taxon>
        <taxon>Cyanobacteriota</taxon>
        <taxon>Cyanophyceae</taxon>
        <taxon>Nostocales</taxon>
        <taxon>Aphanizomenonaceae</taxon>
        <taxon>Sphaerospermopsis</taxon>
    </lineage>
</organism>
<dbReference type="GO" id="GO:0005524">
    <property type="term" value="F:ATP binding"/>
    <property type="evidence" value="ECO:0007669"/>
    <property type="project" value="UniProtKB-UniRule"/>
</dbReference>
<feature type="compositionally biased region" description="Low complexity" evidence="10">
    <location>
        <begin position="349"/>
        <end position="360"/>
    </location>
</feature>
<name>A0A479ZSD0_9CYAN</name>
<dbReference type="PROSITE" id="PS00108">
    <property type="entry name" value="PROTEIN_KINASE_ST"/>
    <property type="match status" value="1"/>
</dbReference>
<reference evidence="13" key="1">
    <citation type="submission" date="2019-02" db="EMBL/GenBank/DDBJ databases">
        <title>Draft genome sequence of Sphaerospermopsis reniformis NIES-1949.</title>
        <authorList>
            <person name="Yamaguchi H."/>
            <person name="Suzuki S."/>
            <person name="Kawachi M."/>
        </authorList>
    </citation>
    <scope>NUCLEOTIDE SEQUENCE [LARGE SCALE GENOMIC DNA]</scope>
    <source>
        <strain evidence="13">NIES-1949</strain>
    </source>
</reference>
<evidence type="ECO:0000256" key="9">
    <source>
        <dbReference type="PROSITE-ProRule" id="PRU10141"/>
    </source>
</evidence>
<dbReference type="Proteomes" id="UP000300142">
    <property type="component" value="Unassembled WGS sequence"/>
</dbReference>
<dbReference type="Gene3D" id="1.10.510.10">
    <property type="entry name" value="Transferase(Phosphotransferase) domain 1"/>
    <property type="match status" value="1"/>
</dbReference>
<evidence type="ECO:0000313" key="12">
    <source>
        <dbReference type="EMBL" id="GCL35415.1"/>
    </source>
</evidence>
<feature type="region of interest" description="Disordered" evidence="10">
    <location>
        <begin position="278"/>
        <end position="303"/>
    </location>
</feature>
<keyword evidence="5 12" id="KW-0418">Kinase</keyword>
<accession>A0A479ZSD0</accession>
<evidence type="ECO:0000256" key="1">
    <source>
        <dbReference type="ARBA" id="ARBA00012513"/>
    </source>
</evidence>
<evidence type="ECO:0000259" key="11">
    <source>
        <dbReference type="PROSITE" id="PS50011"/>
    </source>
</evidence>
<dbReference type="InterPro" id="IPR017441">
    <property type="entry name" value="Protein_kinase_ATP_BS"/>
</dbReference>
<feature type="compositionally biased region" description="Low complexity" evidence="10">
    <location>
        <begin position="429"/>
        <end position="447"/>
    </location>
</feature>
<keyword evidence="6 9" id="KW-0067">ATP-binding</keyword>
<proteinExistence type="predicted"/>
<feature type="compositionally biased region" description="Polar residues" evidence="10">
    <location>
        <begin position="418"/>
        <end position="428"/>
    </location>
</feature>
<dbReference type="PROSITE" id="PS50011">
    <property type="entry name" value="PROTEIN_KINASE_DOM"/>
    <property type="match status" value="1"/>
</dbReference>
<dbReference type="InterPro" id="IPR011009">
    <property type="entry name" value="Kinase-like_dom_sf"/>
</dbReference>
<dbReference type="InterPro" id="IPR008271">
    <property type="entry name" value="Ser/Thr_kinase_AS"/>
</dbReference>
<dbReference type="PANTHER" id="PTHR24363:SF0">
    <property type="entry name" value="SERINE_THREONINE KINASE LIKE DOMAIN CONTAINING 1"/>
    <property type="match status" value="1"/>
</dbReference>
<keyword evidence="13" id="KW-1185">Reference proteome</keyword>
<evidence type="ECO:0000256" key="8">
    <source>
        <dbReference type="ARBA" id="ARBA00048679"/>
    </source>
</evidence>
<dbReference type="CDD" id="cd14014">
    <property type="entry name" value="STKc_PknB_like"/>
    <property type="match status" value="1"/>
</dbReference>
<dbReference type="GO" id="GO:0004674">
    <property type="term" value="F:protein serine/threonine kinase activity"/>
    <property type="evidence" value="ECO:0007669"/>
    <property type="project" value="UniProtKB-KW"/>
</dbReference>
<sequence length="641" mass="70515">MTTKLLNNRYQVIQVLGAGGFGETSLAEDIHLPSRRRFVIKELKPINHDPGTSQLIQQRFEREAAILENLGETSDQIPKLYAYFPENSKFYLVQEWIEGQTLSNIIQSKGKLNETVVREILVSLLSVLDYVHSKGIIHRDIKPDNIILRSQDNKPVLIDFGAVKETIRTVINPSSNPVQSIVIGTPGYMPSEQAIGRPVYATDIYSLGLTAIYLLTGKHPQELETHPQTGQILWQQYAAGISPVMVQILTQAIEPRPGDRYTTASKMLYALKSGQNNYKNYKPSHSPTTSATKILNQPTQPTYSPAKTPVIKQVNNPNNWQKPAIIFGGVAIGIVIGLVTASNRQPQPSTSASTNSTVTTEAQTPSVLPTNSPVLEVSPTPVITPTPPIQPEIISNPIPESNSSPEITPPPADKPVIENTSIPPVTSTPQAEIQQQQPQPEAVPSAEVLSDSRKQPEQPPTQPEVLPKSEVFSDTQKKPEKNKPKSTGQLNATNIRTSVPIFTTGTSRSTVEAALGKPRRDLRGLWPNTRAVIYEVVPDKIDLGYLFDRDTGRLRQTEVGFAGTVDHQIMQTTLNGLLAGKATAEIQQGLQQIQQRQTDNFTFKKGGVKGQIIRQNCDSIYISVWEADLHDFVDPATAKQC</sequence>
<dbReference type="PROSITE" id="PS00107">
    <property type="entry name" value="PROTEIN_KINASE_ATP"/>
    <property type="match status" value="1"/>
</dbReference>
<comment type="caution">
    <text evidence="12">The sequence shown here is derived from an EMBL/GenBank/DDBJ whole genome shotgun (WGS) entry which is preliminary data.</text>
</comment>
<feature type="compositionally biased region" description="Polar residues" evidence="10">
    <location>
        <begin position="485"/>
        <end position="495"/>
    </location>
</feature>
<evidence type="ECO:0000256" key="4">
    <source>
        <dbReference type="ARBA" id="ARBA00022741"/>
    </source>
</evidence>
<keyword evidence="2 12" id="KW-0723">Serine/threonine-protein kinase</keyword>
<feature type="region of interest" description="Disordered" evidence="10">
    <location>
        <begin position="344"/>
        <end position="495"/>
    </location>
</feature>
<feature type="binding site" evidence="9">
    <location>
        <position position="41"/>
    </location>
    <ligand>
        <name>ATP</name>
        <dbReference type="ChEBI" id="CHEBI:30616"/>
    </ligand>
</feature>
<dbReference type="SUPFAM" id="SSF56112">
    <property type="entry name" value="Protein kinase-like (PK-like)"/>
    <property type="match status" value="1"/>
</dbReference>
<protein>
    <recommendedName>
        <fullName evidence="1">non-specific serine/threonine protein kinase</fullName>
        <ecNumber evidence="1">2.7.11.1</ecNumber>
    </recommendedName>
</protein>
<feature type="domain" description="Protein kinase" evidence="11">
    <location>
        <begin position="10"/>
        <end position="272"/>
    </location>
</feature>
<evidence type="ECO:0000256" key="5">
    <source>
        <dbReference type="ARBA" id="ARBA00022777"/>
    </source>
</evidence>
<evidence type="ECO:0000256" key="10">
    <source>
        <dbReference type="SAM" id="MobiDB-lite"/>
    </source>
</evidence>
<dbReference type="AlphaFoldDB" id="A0A479ZSD0"/>
<keyword evidence="3" id="KW-0808">Transferase</keyword>
<feature type="compositionally biased region" description="Polar residues" evidence="10">
    <location>
        <begin position="361"/>
        <end position="373"/>
    </location>
</feature>
<evidence type="ECO:0000256" key="2">
    <source>
        <dbReference type="ARBA" id="ARBA00022527"/>
    </source>
</evidence>
<comment type="catalytic activity">
    <reaction evidence="7">
        <text>L-threonyl-[protein] + ATP = O-phospho-L-threonyl-[protein] + ADP + H(+)</text>
        <dbReference type="Rhea" id="RHEA:46608"/>
        <dbReference type="Rhea" id="RHEA-COMP:11060"/>
        <dbReference type="Rhea" id="RHEA-COMP:11605"/>
        <dbReference type="ChEBI" id="CHEBI:15378"/>
        <dbReference type="ChEBI" id="CHEBI:30013"/>
        <dbReference type="ChEBI" id="CHEBI:30616"/>
        <dbReference type="ChEBI" id="CHEBI:61977"/>
        <dbReference type="ChEBI" id="CHEBI:456216"/>
        <dbReference type="EC" id="2.7.11.1"/>
    </reaction>
</comment>
<dbReference type="EMBL" id="BJCE01000009">
    <property type="protein sequence ID" value="GCL35415.1"/>
    <property type="molecule type" value="Genomic_DNA"/>
</dbReference>
<dbReference type="InterPro" id="IPR000719">
    <property type="entry name" value="Prot_kinase_dom"/>
</dbReference>
<dbReference type="SMART" id="SM00220">
    <property type="entry name" value="S_TKc"/>
    <property type="match status" value="1"/>
</dbReference>
<dbReference type="EC" id="2.7.11.1" evidence="1"/>
<dbReference type="Pfam" id="PF00069">
    <property type="entry name" value="Pkinase"/>
    <property type="match status" value="1"/>
</dbReference>
<evidence type="ECO:0000256" key="3">
    <source>
        <dbReference type="ARBA" id="ARBA00022679"/>
    </source>
</evidence>
<feature type="compositionally biased region" description="Low complexity" evidence="10">
    <location>
        <begin position="391"/>
        <end position="406"/>
    </location>
</feature>
<gene>
    <name evidence="12" type="ORF">SR1949_05090</name>
</gene>
<evidence type="ECO:0000256" key="6">
    <source>
        <dbReference type="ARBA" id="ARBA00022840"/>
    </source>
</evidence>
<evidence type="ECO:0000256" key="7">
    <source>
        <dbReference type="ARBA" id="ARBA00047899"/>
    </source>
</evidence>
<keyword evidence="4 9" id="KW-0547">Nucleotide-binding</keyword>
<evidence type="ECO:0000313" key="13">
    <source>
        <dbReference type="Proteomes" id="UP000300142"/>
    </source>
</evidence>
<dbReference type="PANTHER" id="PTHR24363">
    <property type="entry name" value="SERINE/THREONINE PROTEIN KINASE"/>
    <property type="match status" value="1"/>
</dbReference>
<comment type="catalytic activity">
    <reaction evidence="8">
        <text>L-seryl-[protein] + ATP = O-phospho-L-seryl-[protein] + ADP + H(+)</text>
        <dbReference type="Rhea" id="RHEA:17989"/>
        <dbReference type="Rhea" id="RHEA-COMP:9863"/>
        <dbReference type="Rhea" id="RHEA-COMP:11604"/>
        <dbReference type="ChEBI" id="CHEBI:15378"/>
        <dbReference type="ChEBI" id="CHEBI:29999"/>
        <dbReference type="ChEBI" id="CHEBI:30616"/>
        <dbReference type="ChEBI" id="CHEBI:83421"/>
        <dbReference type="ChEBI" id="CHEBI:456216"/>
        <dbReference type="EC" id="2.7.11.1"/>
    </reaction>
</comment>